<protein>
    <submittedName>
        <fullName evidence="1">Uncharacterized protein</fullName>
    </submittedName>
</protein>
<accession>A0A2P2Q4G6</accession>
<sequence length="18" mass="2311">MFSEKLKPLVFHYQLDEW</sequence>
<dbReference type="AlphaFoldDB" id="A0A2P2Q4G6"/>
<organism evidence="1">
    <name type="scientific">Rhizophora mucronata</name>
    <name type="common">Asiatic mangrove</name>
    <dbReference type="NCBI Taxonomy" id="61149"/>
    <lineage>
        <taxon>Eukaryota</taxon>
        <taxon>Viridiplantae</taxon>
        <taxon>Streptophyta</taxon>
        <taxon>Embryophyta</taxon>
        <taxon>Tracheophyta</taxon>
        <taxon>Spermatophyta</taxon>
        <taxon>Magnoliopsida</taxon>
        <taxon>eudicotyledons</taxon>
        <taxon>Gunneridae</taxon>
        <taxon>Pentapetalae</taxon>
        <taxon>rosids</taxon>
        <taxon>fabids</taxon>
        <taxon>Malpighiales</taxon>
        <taxon>Rhizophoraceae</taxon>
        <taxon>Rhizophora</taxon>
    </lineage>
</organism>
<dbReference type="EMBL" id="GGEC01081359">
    <property type="protein sequence ID" value="MBX61843.1"/>
    <property type="molecule type" value="Transcribed_RNA"/>
</dbReference>
<proteinExistence type="predicted"/>
<name>A0A2P2Q4G6_RHIMU</name>
<evidence type="ECO:0000313" key="1">
    <source>
        <dbReference type="EMBL" id="MBX61843.1"/>
    </source>
</evidence>
<reference evidence="1" key="1">
    <citation type="submission" date="2018-02" db="EMBL/GenBank/DDBJ databases">
        <title>Rhizophora mucronata_Transcriptome.</title>
        <authorList>
            <person name="Meera S.P."/>
            <person name="Sreeshan A."/>
            <person name="Augustine A."/>
        </authorList>
    </citation>
    <scope>NUCLEOTIDE SEQUENCE</scope>
    <source>
        <tissue evidence="1">Leaf</tissue>
    </source>
</reference>